<dbReference type="PANTHER" id="PTHR33375:SF1">
    <property type="entry name" value="CHROMOSOME-PARTITIONING PROTEIN PARB-RELATED"/>
    <property type="match status" value="1"/>
</dbReference>
<evidence type="ECO:0000259" key="1">
    <source>
        <dbReference type="SMART" id="SM00470"/>
    </source>
</evidence>
<feature type="domain" description="ParB-like N-terminal" evidence="1">
    <location>
        <begin position="7"/>
        <end position="92"/>
    </location>
</feature>
<dbReference type="EMBL" id="BK015717">
    <property type="protein sequence ID" value="DAE21765.1"/>
    <property type="molecule type" value="Genomic_DNA"/>
</dbReference>
<dbReference type="GO" id="GO:0007059">
    <property type="term" value="P:chromosome segregation"/>
    <property type="evidence" value="ECO:0007669"/>
    <property type="project" value="TreeGrafter"/>
</dbReference>
<dbReference type="SMART" id="SM00470">
    <property type="entry name" value="ParB"/>
    <property type="match status" value="1"/>
</dbReference>
<evidence type="ECO:0000313" key="2">
    <source>
        <dbReference type="EMBL" id="DAE21765.1"/>
    </source>
</evidence>
<dbReference type="InterPro" id="IPR050336">
    <property type="entry name" value="Chromosome_partition/occlusion"/>
</dbReference>
<accession>A0A8S5QSR3</accession>
<proteinExistence type="predicted"/>
<dbReference type="GO" id="GO:0045881">
    <property type="term" value="P:positive regulation of sporulation resulting in formation of a cellular spore"/>
    <property type="evidence" value="ECO:0007669"/>
    <property type="project" value="TreeGrafter"/>
</dbReference>
<dbReference type="InterPro" id="IPR036086">
    <property type="entry name" value="ParB/Sulfiredoxin_sf"/>
</dbReference>
<sequence length="248" mass="27535">MEKTKVTYMDVDSLIPYANNPRLNDNAVDSVAASIKEFGFKVPIVVDGENVIINGHTRLKAAHKLGLKQVPVIVADDLTPEQVKAFRLADNKTGELAQWDMAKLGIELEGIEDIDMTDFGFDFADMEEDDPQADDTYTRKVNIPQYEPTGECPTIDELVDDSKAKELADRIQASNVTPEEREFLLKAATRHYAFNYKNVAEYYANATPEMQELMEDSALVIIGVEDAIAKGYAKLAEDIDFMSGGDDA</sequence>
<dbReference type="PANTHER" id="PTHR33375">
    <property type="entry name" value="CHROMOSOME-PARTITIONING PROTEIN PARB-RELATED"/>
    <property type="match status" value="1"/>
</dbReference>
<dbReference type="Pfam" id="PF02195">
    <property type="entry name" value="ParB_N"/>
    <property type="match status" value="1"/>
</dbReference>
<name>A0A8S5QSR3_9CAUD</name>
<dbReference type="CDD" id="cd16402">
    <property type="entry name" value="ParB_N_like_MT"/>
    <property type="match status" value="1"/>
</dbReference>
<dbReference type="InterPro" id="IPR003115">
    <property type="entry name" value="ParB_N"/>
</dbReference>
<protein>
    <submittedName>
        <fullName evidence="2">ParB protein</fullName>
    </submittedName>
</protein>
<organism evidence="2">
    <name type="scientific">Siphoviridae sp. ct2773</name>
    <dbReference type="NCBI Taxonomy" id="2826275"/>
    <lineage>
        <taxon>Viruses</taxon>
        <taxon>Duplodnaviria</taxon>
        <taxon>Heunggongvirae</taxon>
        <taxon>Uroviricota</taxon>
        <taxon>Caudoviricetes</taxon>
    </lineage>
</organism>
<dbReference type="SUPFAM" id="SSF110849">
    <property type="entry name" value="ParB/Sulfiredoxin"/>
    <property type="match status" value="1"/>
</dbReference>
<reference evidence="2" key="1">
    <citation type="journal article" date="2021" name="Proc. Natl. Acad. Sci. U.S.A.">
        <title>A Catalog of Tens of Thousands of Viruses from Human Metagenomes Reveals Hidden Associations with Chronic Diseases.</title>
        <authorList>
            <person name="Tisza M.J."/>
            <person name="Buck C.B."/>
        </authorList>
    </citation>
    <scope>NUCLEOTIDE SEQUENCE</scope>
    <source>
        <strain evidence="2">Ct2773</strain>
    </source>
</reference>
<dbReference type="Gene3D" id="3.90.1530.10">
    <property type="entry name" value="Conserved hypothetical protein from pyrococcus furiosus pfu- 392566-001, ParB domain"/>
    <property type="match status" value="1"/>
</dbReference>